<dbReference type="Gene3D" id="3.40.50.300">
    <property type="entry name" value="P-loop containing nucleotide triphosphate hydrolases"/>
    <property type="match status" value="1"/>
</dbReference>
<evidence type="ECO:0008006" key="4">
    <source>
        <dbReference type="Google" id="ProtNLM"/>
    </source>
</evidence>
<sequence length="386" mass="40495">MSTTKLMVSIEGSTTAAAYQNDEVVAGRVNSYVVLLTSDVVTQLVVDELGLPETAREVSGKVSATVVPPRTSIIDITVTDRYPDRARLIADALAREFVGYVEALETPTGDDGQKVNTRIASSASEPQQAWVERAGPAAAIVLAAPLLGAVAVWIRSRTDPIVRTADRAVTVSGVPVLGRVDGVDSATDSDMDGYRRLRLRLRPDPRAEPGDRAQVWVVTSAAGEADTATLASNLGRVTASSGDRTLVVHTDERGSRAEAGTRGPAWTEPAQRDGAPGLTDSTPGLTGYPSDPTTIATDATDPTVTIDRLRPDYAQVIVAAPAVLSTCTASIAGEQADGILLAAVLDVTRRRDLSRAVESLRSVGAPVTGVVLSDGAERSQWTGFSR</sequence>
<gene>
    <name evidence="2" type="ORF">OCS65_21525</name>
</gene>
<dbReference type="RefSeq" id="WP_263507580.1">
    <property type="nucleotide sequence ID" value="NZ_CP106982.1"/>
</dbReference>
<dbReference type="PANTHER" id="PTHR32309:SF31">
    <property type="entry name" value="CAPSULAR EXOPOLYSACCHARIDE FAMILY"/>
    <property type="match status" value="1"/>
</dbReference>
<evidence type="ECO:0000313" key="3">
    <source>
        <dbReference type="Proteomes" id="UP001163947"/>
    </source>
</evidence>
<proteinExistence type="predicted"/>
<dbReference type="InterPro" id="IPR050445">
    <property type="entry name" value="Bact_polysacc_biosynth/exp"/>
</dbReference>
<evidence type="ECO:0000256" key="1">
    <source>
        <dbReference type="SAM" id="MobiDB-lite"/>
    </source>
</evidence>
<dbReference type="InterPro" id="IPR027417">
    <property type="entry name" value="P-loop_NTPase"/>
</dbReference>
<accession>A0AA46PFF2</accession>
<evidence type="ECO:0000313" key="2">
    <source>
        <dbReference type="EMBL" id="UYF93024.1"/>
    </source>
</evidence>
<feature type="region of interest" description="Disordered" evidence="1">
    <location>
        <begin position="249"/>
        <end position="298"/>
    </location>
</feature>
<dbReference type="GeneID" id="83623055"/>
<name>A0AA46PFF2_9NOCA</name>
<dbReference type="PANTHER" id="PTHR32309">
    <property type="entry name" value="TYROSINE-PROTEIN KINASE"/>
    <property type="match status" value="1"/>
</dbReference>
<organism evidence="2 3">
    <name type="scientific">Rhodococcus aetherivorans</name>
    <dbReference type="NCBI Taxonomy" id="191292"/>
    <lineage>
        <taxon>Bacteria</taxon>
        <taxon>Bacillati</taxon>
        <taxon>Actinomycetota</taxon>
        <taxon>Actinomycetes</taxon>
        <taxon>Mycobacteriales</taxon>
        <taxon>Nocardiaceae</taxon>
        <taxon>Rhodococcus</taxon>
    </lineage>
</organism>
<dbReference type="SUPFAM" id="SSF52540">
    <property type="entry name" value="P-loop containing nucleoside triphosphate hydrolases"/>
    <property type="match status" value="1"/>
</dbReference>
<reference evidence="2" key="1">
    <citation type="submission" date="2022-09" db="EMBL/GenBank/DDBJ databases">
        <title>The genome sequence of Rhodococcus aetherivorans N1.</title>
        <authorList>
            <person name="Jiang W."/>
        </authorList>
    </citation>
    <scope>NUCLEOTIDE SEQUENCE</scope>
    <source>
        <strain evidence="2">N1</strain>
    </source>
</reference>
<protein>
    <recommendedName>
        <fullName evidence="4">Capsular polysaccharide biosynthesis protein</fullName>
    </recommendedName>
</protein>
<dbReference type="Proteomes" id="UP001163947">
    <property type="component" value="Chromosome"/>
</dbReference>
<dbReference type="EMBL" id="CP106982">
    <property type="protein sequence ID" value="UYF93024.1"/>
    <property type="molecule type" value="Genomic_DNA"/>
</dbReference>
<dbReference type="AlphaFoldDB" id="A0AA46PFF2"/>